<evidence type="ECO:0000313" key="3">
    <source>
        <dbReference type="Proteomes" id="UP001151699"/>
    </source>
</evidence>
<reference evidence="2" key="1">
    <citation type="submission" date="2022-07" db="EMBL/GenBank/DDBJ databases">
        <authorList>
            <person name="Trinca V."/>
            <person name="Uliana J.V.C."/>
            <person name="Torres T.T."/>
            <person name="Ward R.J."/>
            <person name="Monesi N."/>
        </authorList>
    </citation>
    <scope>NUCLEOTIDE SEQUENCE</scope>
    <source>
        <strain evidence="2">HSMRA1968</strain>
        <tissue evidence="2">Whole embryos</tissue>
    </source>
</reference>
<sequence>MLSEKADSSSIVYVLVAVLLGSLVKAALDLTKHYKKKDVNETENDILRRCSLQEYSLLKHKRKNQSKAFEIFSRKSISTQRSLDSSSKEMIQKHEEFMRRVSGNPQDYSDGSGLKTTAESGTPIIETNR</sequence>
<evidence type="ECO:0000256" key="1">
    <source>
        <dbReference type="SAM" id="MobiDB-lite"/>
    </source>
</evidence>
<accession>A0A9Q0ML84</accession>
<name>A0A9Q0ML84_9DIPT</name>
<feature type="region of interest" description="Disordered" evidence="1">
    <location>
        <begin position="99"/>
        <end position="129"/>
    </location>
</feature>
<comment type="caution">
    <text evidence="2">The sequence shown here is derived from an EMBL/GenBank/DDBJ whole genome shotgun (WGS) entry which is preliminary data.</text>
</comment>
<keyword evidence="3" id="KW-1185">Reference proteome</keyword>
<protein>
    <submittedName>
        <fullName evidence="2">Uncharacterized protein</fullName>
    </submittedName>
</protein>
<gene>
    <name evidence="2" type="ORF">Bhyg_15748</name>
</gene>
<organism evidence="2 3">
    <name type="scientific">Pseudolycoriella hygida</name>
    <dbReference type="NCBI Taxonomy" id="35572"/>
    <lineage>
        <taxon>Eukaryota</taxon>
        <taxon>Metazoa</taxon>
        <taxon>Ecdysozoa</taxon>
        <taxon>Arthropoda</taxon>
        <taxon>Hexapoda</taxon>
        <taxon>Insecta</taxon>
        <taxon>Pterygota</taxon>
        <taxon>Neoptera</taxon>
        <taxon>Endopterygota</taxon>
        <taxon>Diptera</taxon>
        <taxon>Nematocera</taxon>
        <taxon>Sciaroidea</taxon>
        <taxon>Sciaridae</taxon>
        <taxon>Pseudolycoriella</taxon>
    </lineage>
</organism>
<dbReference type="OrthoDB" id="7731475at2759"/>
<dbReference type="EMBL" id="WJQU01002607">
    <property type="protein sequence ID" value="KAJ6632673.1"/>
    <property type="molecule type" value="Genomic_DNA"/>
</dbReference>
<dbReference type="AlphaFoldDB" id="A0A9Q0ML84"/>
<evidence type="ECO:0000313" key="2">
    <source>
        <dbReference type="EMBL" id="KAJ6632673.1"/>
    </source>
</evidence>
<proteinExistence type="predicted"/>
<dbReference type="Proteomes" id="UP001151699">
    <property type="component" value="Unassembled WGS sequence"/>
</dbReference>
<feature type="compositionally biased region" description="Polar residues" evidence="1">
    <location>
        <begin position="103"/>
        <end position="129"/>
    </location>
</feature>